<evidence type="ECO:0000313" key="3">
    <source>
        <dbReference type="EMBL" id="MCM3716127.1"/>
    </source>
</evidence>
<dbReference type="InterPro" id="IPR001492">
    <property type="entry name" value="Flagellin"/>
</dbReference>
<dbReference type="Pfam" id="PF00669">
    <property type="entry name" value="Flagellin_N"/>
    <property type="match status" value="1"/>
</dbReference>
<accession>A0A9X2DV65</accession>
<dbReference type="AlphaFoldDB" id="A0A9X2DV65"/>
<dbReference type="GO" id="GO:0005198">
    <property type="term" value="F:structural molecule activity"/>
    <property type="evidence" value="ECO:0007669"/>
    <property type="project" value="InterPro"/>
</dbReference>
<dbReference type="EMBL" id="JAMBOL010000029">
    <property type="protein sequence ID" value="MCM3716127.1"/>
    <property type="molecule type" value="Genomic_DNA"/>
</dbReference>
<comment type="caution">
    <text evidence="3">The sequence shown here is derived from an EMBL/GenBank/DDBJ whole genome shotgun (WGS) entry which is preliminary data.</text>
</comment>
<dbReference type="SUPFAM" id="SSF64518">
    <property type="entry name" value="Phase 1 flagellin"/>
    <property type="match status" value="1"/>
</dbReference>
<reference evidence="3" key="1">
    <citation type="submission" date="2022-05" db="EMBL/GenBank/DDBJ databases">
        <title>Comparative Genomics of Spacecraft Associated Microbes.</title>
        <authorList>
            <person name="Tran M.T."/>
            <person name="Wright A."/>
            <person name="Seuylemezian A."/>
            <person name="Eisen J."/>
            <person name="Coil D."/>
        </authorList>
    </citation>
    <scope>NUCLEOTIDE SEQUENCE</scope>
    <source>
        <strain evidence="3">214.1.1</strain>
    </source>
</reference>
<dbReference type="GO" id="GO:0009424">
    <property type="term" value="C:bacterial-type flagellum hook"/>
    <property type="evidence" value="ECO:0007669"/>
    <property type="project" value="InterPro"/>
</dbReference>
<dbReference type="NCBIfam" id="TIGR02550">
    <property type="entry name" value="flagell_flgL"/>
    <property type="match status" value="1"/>
</dbReference>
<dbReference type="GO" id="GO:0071973">
    <property type="term" value="P:bacterial-type flagellum-dependent cell motility"/>
    <property type="evidence" value="ECO:0007669"/>
    <property type="project" value="InterPro"/>
</dbReference>
<keyword evidence="1" id="KW-0175">Coiled coil</keyword>
<dbReference type="InterPro" id="IPR013384">
    <property type="entry name" value="Flagell_FlgL"/>
</dbReference>
<proteinExistence type="predicted"/>
<evidence type="ECO:0000259" key="2">
    <source>
        <dbReference type="Pfam" id="PF00669"/>
    </source>
</evidence>
<evidence type="ECO:0000313" key="4">
    <source>
        <dbReference type="Proteomes" id="UP001139179"/>
    </source>
</evidence>
<dbReference type="Gene3D" id="1.20.1330.10">
    <property type="entry name" value="f41 fragment of flagellin, N-terminal domain"/>
    <property type="match status" value="1"/>
</dbReference>
<dbReference type="RefSeq" id="WP_251224805.1">
    <property type="nucleotide sequence ID" value="NZ_JAMBOL010000029.1"/>
</dbReference>
<sequence>MRVTQMMLSTNSLRHINQGYNRLASLQDQLSTGKKITRPSQDPVVAMKGMRYRTQVTEVEQFKRNLSEAYNWLDTADAALDQATETLRRIRDLSTQAANDSYNAEERANIAKEVQQLREHLQSLANTKSSHRYIFNGTDTTNAPIIDMEKIDIGLETLFDPNTELDKIELSYDGKIFKEVSSDGGQIVFEAVGQEDVQLIIEENGNKVTFTRPNPDSSVSEPTITETLRPADVIASYNDAVSINTQTVEIELLKGVTIPVNVDPANIFNNALFGDIIRLEHALNDPGVTGNDLTGYIDNVFGHIDQFVAERAELGARVNRVEMMESRLMEQEVSAKNIMSNNEDADIEQVIIDLTIQESVHRAALAVGARIIQPTLLDFLR</sequence>
<evidence type="ECO:0000256" key="1">
    <source>
        <dbReference type="SAM" id="Coils"/>
    </source>
</evidence>
<protein>
    <submittedName>
        <fullName evidence="3">Flagellar hook-associated protein FlgL</fullName>
    </submittedName>
</protein>
<feature type="domain" description="Flagellin N-terminal" evidence="2">
    <location>
        <begin position="6"/>
        <end position="139"/>
    </location>
</feature>
<name>A0A9X2DV65_9BACI</name>
<organism evidence="3 4">
    <name type="scientific">Halalkalibacter oceani</name>
    <dbReference type="NCBI Taxonomy" id="1653776"/>
    <lineage>
        <taxon>Bacteria</taxon>
        <taxon>Bacillati</taxon>
        <taxon>Bacillota</taxon>
        <taxon>Bacilli</taxon>
        <taxon>Bacillales</taxon>
        <taxon>Bacillaceae</taxon>
        <taxon>Halalkalibacter</taxon>
    </lineage>
</organism>
<gene>
    <name evidence="3" type="primary">flgL</name>
    <name evidence="3" type="ORF">M3202_18960</name>
</gene>
<keyword evidence="3" id="KW-0966">Cell projection</keyword>
<dbReference type="PANTHER" id="PTHR42792:SF1">
    <property type="entry name" value="FLAGELLAR HOOK-ASSOCIATED PROTEIN 3"/>
    <property type="match status" value="1"/>
</dbReference>
<keyword evidence="3" id="KW-0969">Cilium</keyword>
<dbReference type="InterPro" id="IPR001029">
    <property type="entry name" value="Flagellin_N"/>
</dbReference>
<feature type="coiled-coil region" evidence="1">
    <location>
        <begin position="73"/>
        <end position="127"/>
    </location>
</feature>
<dbReference type="Proteomes" id="UP001139179">
    <property type="component" value="Unassembled WGS sequence"/>
</dbReference>
<keyword evidence="4" id="KW-1185">Reference proteome</keyword>
<dbReference type="PANTHER" id="PTHR42792">
    <property type="entry name" value="FLAGELLIN"/>
    <property type="match status" value="1"/>
</dbReference>
<keyword evidence="3" id="KW-0282">Flagellum</keyword>